<keyword evidence="4" id="KW-1185">Reference proteome</keyword>
<proteinExistence type="predicted"/>
<feature type="signal peptide" evidence="1">
    <location>
        <begin position="1"/>
        <end position="32"/>
    </location>
</feature>
<name>A0ABW3SVA1_9BACT</name>
<comment type="caution">
    <text evidence="3">The sequence shown here is derived from an EMBL/GenBank/DDBJ whole genome shotgun (WGS) entry which is preliminary data.</text>
</comment>
<reference evidence="4" key="1">
    <citation type="journal article" date="2019" name="Int. J. Syst. Evol. Microbiol.">
        <title>The Global Catalogue of Microorganisms (GCM) 10K type strain sequencing project: providing services to taxonomists for standard genome sequencing and annotation.</title>
        <authorList>
            <consortium name="The Broad Institute Genomics Platform"/>
            <consortium name="The Broad Institute Genome Sequencing Center for Infectious Disease"/>
            <person name="Wu L."/>
            <person name="Ma J."/>
        </authorList>
    </citation>
    <scope>NUCLEOTIDE SEQUENCE [LARGE SCALE GENOMIC DNA]</scope>
    <source>
        <strain evidence="4">JCM 31319</strain>
    </source>
</reference>
<evidence type="ECO:0000259" key="2">
    <source>
        <dbReference type="Pfam" id="PF09917"/>
    </source>
</evidence>
<protein>
    <submittedName>
        <fullName evidence="3">DUF2147 domain-containing protein</fullName>
    </submittedName>
</protein>
<sequence>ITLYNFNKTDHHMKKHLFTLLVLMLFSTCAWAQKLSPLGIWTNEEGKARFEIYQCGDKLCGKLVTLKEPTRNGKPKLDINNPDKKLQDRPLMGLEFMKGFEYDGNNKWDDGTIYDPESGKTYSCYMKMTSKDKMEVKGYIGISLIGRTQNWTRVK</sequence>
<dbReference type="PANTHER" id="PTHR36919:SF2">
    <property type="entry name" value="BLL6627 PROTEIN"/>
    <property type="match status" value="1"/>
</dbReference>
<dbReference type="EMBL" id="JBHTLD010000434">
    <property type="protein sequence ID" value="MFD1188854.1"/>
    <property type="molecule type" value="Genomic_DNA"/>
</dbReference>
<dbReference type="InterPro" id="IPR019223">
    <property type="entry name" value="DUF2147"/>
</dbReference>
<evidence type="ECO:0000256" key="1">
    <source>
        <dbReference type="SAM" id="SignalP"/>
    </source>
</evidence>
<dbReference type="PANTHER" id="PTHR36919">
    <property type="entry name" value="BLR1215 PROTEIN"/>
    <property type="match status" value="1"/>
</dbReference>
<gene>
    <name evidence="3" type="ORF">ACFQ2O_21775</name>
</gene>
<feature type="domain" description="DUF2147" evidence="2">
    <location>
        <begin position="39"/>
        <end position="153"/>
    </location>
</feature>
<dbReference type="Pfam" id="PF09917">
    <property type="entry name" value="DUF2147"/>
    <property type="match status" value="1"/>
</dbReference>
<dbReference type="Proteomes" id="UP001597094">
    <property type="component" value="Unassembled WGS sequence"/>
</dbReference>
<accession>A0ABW3SVA1</accession>
<dbReference type="RefSeq" id="WP_377533031.1">
    <property type="nucleotide sequence ID" value="NZ_JBHTLD010000434.1"/>
</dbReference>
<feature type="chain" id="PRO_5047383532" evidence="1">
    <location>
        <begin position="33"/>
        <end position="155"/>
    </location>
</feature>
<feature type="non-terminal residue" evidence="3">
    <location>
        <position position="1"/>
    </location>
</feature>
<evidence type="ECO:0000313" key="3">
    <source>
        <dbReference type="EMBL" id="MFD1188854.1"/>
    </source>
</evidence>
<evidence type="ECO:0000313" key="4">
    <source>
        <dbReference type="Proteomes" id="UP001597094"/>
    </source>
</evidence>
<organism evidence="3 4">
    <name type="scientific">Pontibacter rugosus</name>
    <dbReference type="NCBI Taxonomy" id="1745966"/>
    <lineage>
        <taxon>Bacteria</taxon>
        <taxon>Pseudomonadati</taxon>
        <taxon>Bacteroidota</taxon>
        <taxon>Cytophagia</taxon>
        <taxon>Cytophagales</taxon>
        <taxon>Hymenobacteraceae</taxon>
        <taxon>Pontibacter</taxon>
    </lineage>
</organism>
<dbReference type="Gene3D" id="2.40.128.520">
    <property type="match status" value="1"/>
</dbReference>
<keyword evidence="1" id="KW-0732">Signal</keyword>